<feature type="signal peptide" evidence="1">
    <location>
        <begin position="1"/>
        <end position="16"/>
    </location>
</feature>
<dbReference type="PROSITE" id="PS51257">
    <property type="entry name" value="PROKAR_LIPOPROTEIN"/>
    <property type="match status" value="1"/>
</dbReference>
<dbReference type="EMBL" id="JACYGY010000001">
    <property type="protein sequence ID" value="MBE9464644.1"/>
    <property type="molecule type" value="Genomic_DNA"/>
</dbReference>
<keyword evidence="3" id="KW-1185">Reference proteome</keyword>
<keyword evidence="1" id="KW-0732">Signal</keyword>
<evidence type="ECO:0000313" key="2">
    <source>
        <dbReference type="EMBL" id="MBE9464644.1"/>
    </source>
</evidence>
<reference evidence="3" key="1">
    <citation type="submission" date="2023-07" db="EMBL/GenBank/DDBJ databases">
        <title>Dyadobacter sp. nov 'subterranea' isolated from contaminted grondwater.</title>
        <authorList>
            <person name="Szabo I."/>
            <person name="Al-Omari J."/>
            <person name="Szerdahelyi S.G."/>
            <person name="Rado J."/>
        </authorList>
    </citation>
    <scope>NUCLEOTIDE SEQUENCE [LARGE SCALE GENOMIC DNA]</scope>
    <source>
        <strain evidence="3">UP-52</strain>
    </source>
</reference>
<dbReference type="Proteomes" id="UP000634134">
    <property type="component" value="Unassembled WGS sequence"/>
</dbReference>
<evidence type="ECO:0000313" key="3">
    <source>
        <dbReference type="Proteomes" id="UP000634134"/>
    </source>
</evidence>
<proteinExistence type="predicted"/>
<gene>
    <name evidence="2" type="ORF">IEE83_22395</name>
</gene>
<accession>A0ABR9WKG2</accession>
<dbReference type="RefSeq" id="WP_194122690.1">
    <property type="nucleotide sequence ID" value="NZ_JACYGY010000001.1"/>
</dbReference>
<feature type="chain" id="PRO_5045598798" evidence="1">
    <location>
        <begin position="17"/>
        <end position="170"/>
    </location>
</feature>
<evidence type="ECO:0000256" key="1">
    <source>
        <dbReference type="SAM" id="SignalP"/>
    </source>
</evidence>
<name>A0ABR9WKG2_9BACT</name>
<protein>
    <submittedName>
        <fullName evidence="2">Uncharacterized protein</fullName>
    </submittedName>
</protein>
<sequence length="170" mass="19118">MKFKILLFFITAIALASCVDIPDFDDTPKIFYNSIDTETELDSNGKKVQENITVTIDFEDGDGDLGASDAEIADSVKYRDWGNYELVTSTLTDGKWVDQILAIDQFKWFPDLKPDGKAGPIKGKLDLHTSAKYFNSSVPITIRYKVRIRDRALRVSNQIVTDSITVPGFR</sequence>
<comment type="caution">
    <text evidence="2">The sequence shown here is derived from an EMBL/GenBank/DDBJ whole genome shotgun (WGS) entry which is preliminary data.</text>
</comment>
<organism evidence="2 3">
    <name type="scientific">Dyadobacter subterraneus</name>
    <dbReference type="NCBI Taxonomy" id="2773304"/>
    <lineage>
        <taxon>Bacteria</taxon>
        <taxon>Pseudomonadati</taxon>
        <taxon>Bacteroidota</taxon>
        <taxon>Cytophagia</taxon>
        <taxon>Cytophagales</taxon>
        <taxon>Spirosomataceae</taxon>
        <taxon>Dyadobacter</taxon>
    </lineage>
</organism>